<protein>
    <recommendedName>
        <fullName evidence="3">Immunity protein 72 domain-containing protein</fullName>
    </recommendedName>
</protein>
<reference evidence="1 2" key="1">
    <citation type="submission" date="2024-06" db="EMBL/GenBank/DDBJ databases">
        <title>Genomic Encyclopedia of Type Strains, Phase V (KMG-V): Genome sequencing to study the core and pangenomes of soil and plant-associated prokaryotes.</title>
        <authorList>
            <person name="Whitman W."/>
        </authorList>
    </citation>
    <scope>NUCLEOTIDE SEQUENCE [LARGE SCALE GENOMIC DNA]</scope>
    <source>
        <strain evidence="1 2">NE40</strain>
    </source>
</reference>
<organism evidence="1 2">
    <name type="scientific">Endozoicomonas lisbonensis</name>
    <dbReference type="NCBI Taxonomy" id="3120522"/>
    <lineage>
        <taxon>Bacteria</taxon>
        <taxon>Pseudomonadati</taxon>
        <taxon>Pseudomonadota</taxon>
        <taxon>Gammaproteobacteria</taxon>
        <taxon>Oceanospirillales</taxon>
        <taxon>Endozoicomonadaceae</taxon>
        <taxon>Endozoicomonas</taxon>
    </lineage>
</organism>
<gene>
    <name evidence="1" type="ORF">V5J35_004885</name>
</gene>
<dbReference type="RefSeq" id="WP_354011459.1">
    <property type="nucleotide sequence ID" value="NZ_JBEWTA010000002.1"/>
</dbReference>
<sequence length="272" mass="32365">MKKWLVERLSKNRQDAPVWAELASVIEEFWDTYFFPEAERLDASKSLFTAHSDDIDRRLSELGDFFDVFLPMAEHQKPLAVAWRTREIHEKDAASVINSILDRNFPELHARWEIMYCLLGAEYTYDNLRSQTEIEIARGNLDDYMMTSRGRLWVDYRQMQQVYPDLAKEDFVELVRSEIDKVKPVHIVYDGELFLLYIDWVHDRLSWELNQRQITNEFVAIHSRLPAWQDADIHRTTDFDHTEPRPPREYMGFDEIPCDFSPIDLHYDGTLT</sequence>
<keyword evidence="2" id="KW-1185">Reference proteome</keyword>
<proteinExistence type="predicted"/>
<dbReference type="Proteomes" id="UP001549366">
    <property type="component" value="Unassembled WGS sequence"/>
</dbReference>
<evidence type="ECO:0008006" key="3">
    <source>
        <dbReference type="Google" id="ProtNLM"/>
    </source>
</evidence>
<name>A0ABV2SP74_9GAMM</name>
<comment type="caution">
    <text evidence="1">The sequence shown here is derived from an EMBL/GenBank/DDBJ whole genome shotgun (WGS) entry which is preliminary data.</text>
</comment>
<evidence type="ECO:0000313" key="2">
    <source>
        <dbReference type="Proteomes" id="UP001549366"/>
    </source>
</evidence>
<evidence type="ECO:0000313" key="1">
    <source>
        <dbReference type="EMBL" id="MET4759566.1"/>
    </source>
</evidence>
<accession>A0ABV2SP74</accession>
<dbReference type="EMBL" id="JBEWTB010000003">
    <property type="protein sequence ID" value="MET4759566.1"/>
    <property type="molecule type" value="Genomic_DNA"/>
</dbReference>